<sequence>MCVLRFTLLFLLIYNSVLCQAIVAESPCFIDIHAENYDDVGSVDRGLVAHNAHIHDRCYDKVPDASKNVMGLSSQTTCYVPHYLFYKVHESSYVSRCGQCVELKGPSLKIAHCVVSGSYMINEGVTDLNTIKYYNNTIIVENSLFMMLSGFLEKNEGTVLPVVFRMVDCLYKTNPSLVITEQTATESQIVLFNTNIIVPHIMFNNTIYHNRFVAGFTIPRPQPLNTTEVYKMKLFSNVGTSVIINFKFIKSEIYTSTTTFPISFDESTKCYLRPEANVIIEKGVLLKNMTEDITRDDYFMWAMAFHPDRGNLYPNIPLTKENPTFTYTDVIGGFSIRFPAPLRISEHFVFVTLITESTKPVSPYYPNVYSLNGDNLNDSDHFFCQSLMFEHDTQMTASGLYRFTFRINLVLSKCHGFSNFYILNFLTQIGNTMTIKDVFWTTKYNMNFTYCEYTYSCSVGDECDPTDSKIDSDTLPPKNYSKGCAPYCGVCQMGYECNKAARCVPKTFHNTRNTSDKVFCLLMLLIIVIFVYFMN</sequence>
<reference evidence="3 4" key="1">
    <citation type="submission" date="2012-10" db="EMBL/GenBank/DDBJ databases">
        <authorList>
            <person name="Zafar N."/>
            <person name="Inman J."/>
            <person name="Hall N."/>
            <person name="Lorenzi H."/>
            <person name="Caler E."/>
        </authorList>
    </citation>
    <scope>NUCLEOTIDE SEQUENCE [LARGE SCALE GENOMIC DNA]</scope>
    <source>
        <strain evidence="3 4">IP1</strain>
    </source>
</reference>
<gene>
    <name evidence="3" type="ORF">EIN_064630</name>
</gene>
<evidence type="ECO:0000313" key="3">
    <source>
        <dbReference type="EMBL" id="ELP84228.1"/>
    </source>
</evidence>
<name>A0A0A1U009_ENTIV</name>
<dbReference type="KEGG" id="eiv:EIN_064630"/>
<dbReference type="GeneID" id="14883239"/>
<feature type="chain" id="PRO_5001990599" evidence="2">
    <location>
        <begin position="20"/>
        <end position="535"/>
    </location>
</feature>
<proteinExistence type="predicted"/>
<dbReference type="Proteomes" id="UP000014680">
    <property type="component" value="Unassembled WGS sequence"/>
</dbReference>
<evidence type="ECO:0000256" key="1">
    <source>
        <dbReference type="SAM" id="Phobius"/>
    </source>
</evidence>
<feature type="signal peptide" evidence="2">
    <location>
        <begin position="1"/>
        <end position="19"/>
    </location>
</feature>
<accession>A0A0A1U009</accession>
<protein>
    <submittedName>
        <fullName evidence="3">Uncharacterized protein</fullName>
    </submittedName>
</protein>
<keyword evidence="4" id="KW-1185">Reference proteome</keyword>
<keyword evidence="1" id="KW-1133">Transmembrane helix</keyword>
<evidence type="ECO:0000313" key="4">
    <source>
        <dbReference type="Proteomes" id="UP000014680"/>
    </source>
</evidence>
<feature type="transmembrane region" description="Helical" evidence="1">
    <location>
        <begin position="516"/>
        <end position="534"/>
    </location>
</feature>
<organism evidence="3 4">
    <name type="scientific">Entamoeba invadens IP1</name>
    <dbReference type="NCBI Taxonomy" id="370355"/>
    <lineage>
        <taxon>Eukaryota</taxon>
        <taxon>Amoebozoa</taxon>
        <taxon>Evosea</taxon>
        <taxon>Archamoebae</taxon>
        <taxon>Mastigamoebida</taxon>
        <taxon>Entamoebidae</taxon>
        <taxon>Entamoeba</taxon>
    </lineage>
</organism>
<dbReference type="VEuPathDB" id="AmoebaDB:EIN_064630"/>
<keyword evidence="1" id="KW-0472">Membrane</keyword>
<keyword evidence="1" id="KW-0812">Transmembrane</keyword>
<dbReference type="OrthoDB" id="29124at2759"/>
<dbReference type="OMA" id="HYITLIT"/>
<keyword evidence="2" id="KW-0732">Signal</keyword>
<evidence type="ECO:0000256" key="2">
    <source>
        <dbReference type="SAM" id="SignalP"/>
    </source>
</evidence>
<dbReference type="EMBL" id="KB207140">
    <property type="protein sequence ID" value="ELP84228.1"/>
    <property type="molecule type" value="Genomic_DNA"/>
</dbReference>
<dbReference type="RefSeq" id="XP_004183574.1">
    <property type="nucleotide sequence ID" value="XM_004183526.1"/>
</dbReference>
<dbReference type="AlphaFoldDB" id="A0A0A1U009"/>